<dbReference type="PANTHER" id="PTHR43775">
    <property type="entry name" value="FATTY ACID SYNTHASE"/>
    <property type="match status" value="1"/>
</dbReference>
<dbReference type="InParanoid" id="A0A0G4GT31"/>
<dbReference type="InterPro" id="IPR010080">
    <property type="entry name" value="Thioester_reductase-like_dom"/>
</dbReference>
<dbReference type="InterPro" id="IPR013968">
    <property type="entry name" value="PKS_KR"/>
</dbReference>
<feature type="domain" description="Carrier" evidence="3">
    <location>
        <begin position="272"/>
        <end position="348"/>
    </location>
</feature>
<dbReference type="Pfam" id="PF00550">
    <property type="entry name" value="PP-binding"/>
    <property type="match status" value="2"/>
</dbReference>
<dbReference type="SMART" id="SM01294">
    <property type="entry name" value="PKS_PP_betabranch"/>
    <property type="match status" value="2"/>
</dbReference>
<gene>
    <name evidence="4" type="ORF">Vbra_2366</name>
</gene>
<proteinExistence type="predicted"/>
<name>A0A0G4GT31_VITBC</name>
<dbReference type="Gene3D" id="1.10.1200.10">
    <property type="entry name" value="ACP-like"/>
    <property type="match status" value="2"/>
</dbReference>
<organism evidence="4 5">
    <name type="scientific">Vitrella brassicaformis (strain CCMP3155)</name>
    <dbReference type="NCBI Taxonomy" id="1169540"/>
    <lineage>
        <taxon>Eukaryota</taxon>
        <taxon>Sar</taxon>
        <taxon>Alveolata</taxon>
        <taxon>Colpodellida</taxon>
        <taxon>Vitrellaceae</taxon>
        <taxon>Vitrella</taxon>
    </lineage>
</organism>
<dbReference type="EMBL" id="CDMY01000799">
    <property type="protein sequence ID" value="CEM33873.1"/>
    <property type="molecule type" value="Genomic_DNA"/>
</dbReference>
<dbReference type="Pfam" id="PF08659">
    <property type="entry name" value="KR"/>
    <property type="match status" value="2"/>
</dbReference>
<dbReference type="CDD" id="cd05235">
    <property type="entry name" value="SDR_e1"/>
    <property type="match status" value="1"/>
</dbReference>
<dbReference type="STRING" id="1169540.A0A0G4GT31"/>
<dbReference type="InterPro" id="IPR050091">
    <property type="entry name" value="PKS_NRPS_Biosynth_Enz"/>
</dbReference>
<evidence type="ECO:0000256" key="2">
    <source>
        <dbReference type="ARBA" id="ARBA00022553"/>
    </source>
</evidence>
<dbReference type="Gene3D" id="3.40.50.720">
    <property type="entry name" value="NAD(P)-binding Rossmann-like Domain"/>
    <property type="match status" value="3"/>
</dbReference>
<dbReference type="VEuPathDB" id="CryptoDB:Vbra_2366"/>
<feature type="non-terminal residue" evidence="4">
    <location>
        <position position="1"/>
    </location>
</feature>
<dbReference type="InterPro" id="IPR013120">
    <property type="entry name" value="FAR_NAD-bd"/>
</dbReference>
<dbReference type="OrthoDB" id="429813at2759"/>
<dbReference type="PROSITE" id="PS50075">
    <property type="entry name" value="CARRIER"/>
    <property type="match status" value="2"/>
</dbReference>
<dbReference type="SUPFAM" id="SSF47336">
    <property type="entry name" value="ACP-like"/>
    <property type="match status" value="2"/>
</dbReference>
<dbReference type="InterPro" id="IPR009081">
    <property type="entry name" value="PP-bd_ACP"/>
</dbReference>
<dbReference type="InterPro" id="IPR057326">
    <property type="entry name" value="KR_dom"/>
</dbReference>
<evidence type="ECO:0000256" key="1">
    <source>
        <dbReference type="ARBA" id="ARBA00022450"/>
    </source>
</evidence>
<dbReference type="SMART" id="SM00823">
    <property type="entry name" value="PKS_PP"/>
    <property type="match status" value="2"/>
</dbReference>
<dbReference type="PANTHER" id="PTHR43775:SF37">
    <property type="entry name" value="SI:DKEY-61P9.11"/>
    <property type="match status" value="1"/>
</dbReference>
<protein>
    <recommendedName>
        <fullName evidence="3">Carrier domain-containing protein</fullName>
    </recommendedName>
</protein>
<dbReference type="InterPro" id="IPR036291">
    <property type="entry name" value="NAD(P)-bd_dom_sf"/>
</dbReference>
<dbReference type="Proteomes" id="UP000041254">
    <property type="component" value="Unassembled WGS sequence"/>
</dbReference>
<dbReference type="GO" id="GO:0004312">
    <property type="term" value="F:fatty acid synthase activity"/>
    <property type="evidence" value="ECO:0007669"/>
    <property type="project" value="TreeGrafter"/>
</dbReference>
<dbReference type="InterPro" id="IPR036736">
    <property type="entry name" value="ACP-like_sf"/>
</dbReference>
<accession>A0A0G4GT31</accession>
<dbReference type="GO" id="GO:0031177">
    <property type="term" value="F:phosphopantetheine binding"/>
    <property type="evidence" value="ECO:0007669"/>
    <property type="project" value="InterPro"/>
</dbReference>
<keyword evidence="1" id="KW-0596">Phosphopantetheine</keyword>
<keyword evidence="2" id="KW-0597">Phosphoprotein</keyword>
<evidence type="ECO:0000313" key="5">
    <source>
        <dbReference type="Proteomes" id="UP000041254"/>
    </source>
</evidence>
<keyword evidence="5" id="KW-1185">Reference proteome</keyword>
<reference evidence="4 5" key="1">
    <citation type="submission" date="2014-11" db="EMBL/GenBank/DDBJ databases">
        <authorList>
            <person name="Zhu J."/>
            <person name="Qi W."/>
            <person name="Song R."/>
        </authorList>
    </citation>
    <scope>NUCLEOTIDE SEQUENCE [LARGE SCALE GENOMIC DNA]</scope>
</reference>
<evidence type="ECO:0000259" key="3">
    <source>
        <dbReference type="PROSITE" id="PS50075"/>
    </source>
</evidence>
<evidence type="ECO:0000313" key="4">
    <source>
        <dbReference type="EMBL" id="CEM33873.1"/>
    </source>
</evidence>
<dbReference type="SUPFAM" id="SSF51735">
    <property type="entry name" value="NAD(P)-binding Rossmann-fold domains"/>
    <property type="match status" value="3"/>
</dbReference>
<feature type="domain" description="Carrier" evidence="3">
    <location>
        <begin position="695"/>
        <end position="771"/>
    </location>
</feature>
<dbReference type="Pfam" id="PF07993">
    <property type="entry name" value="NAD_binding_4"/>
    <property type="match status" value="1"/>
</dbReference>
<dbReference type="GO" id="GO:0006633">
    <property type="term" value="P:fatty acid biosynthetic process"/>
    <property type="evidence" value="ECO:0007669"/>
    <property type="project" value="TreeGrafter"/>
</dbReference>
<dbReference type="SMART" id="SM00822">
    <property type="entry name" value="PKS_KR"/>
    <property type="match status" value="2"/>
</dbReference>
<sequence>GLGLLVADWLVEEGAKHIALVSRRGRPTDAVAASELWKKLTAPEPQGRSKAAVHCMAVDVSRKDECEKLFADLKNTLPKNKNPVRGIFHAAAVLDDAALNNETKDKVEKVYLPKVMGAWYLHELSLDEETPLDHFMMFSSAASLLGNFGQANYSAANSCLDALTEYRRSKKLAAQSIQWGPWIEQGMAVELKQHLDKAGMRGITNDLGLRVLGDVMRHSESVGVTCCQGLKWDIFLLRYDVIPPFFEKVRSAATRGAAAGVSVKLRNMDAAALKEYIHSAVVDEAATVLGMTEAPPLDSPLQELGIDSLGAVEFRNALSSKIGVKLPATTLFDYPTLNAIIDFIYSEVSGGAEEAAAVDEWGGPLPEAMSESLAVRAQHIGKVVIQIPSALRRPMAGTANEAYGTADQTTDIDGCYVITGGFGGLGLLVADWLVEEGAKHIALVSRRGRPTDAVAASELWKKLTAPEPQGRSKAAVHCMAVDVSRKDECEKLFADLKNTLPKNKNPVRGIFHAAAVLDDAALNNQTKDKVDKVYLPKVMGAWYLHELSLDEETPLDHFMMFSSVASLLGNFGQANYSAANSCLDALTEYRRSKKLAAQSIQWGPWIEQGMAVELKQHLDKAGMRGITNDLGLRVLGDVMRHSESVGVTCCQGLKWDIFLLRYDVIPPFFEKVRSAATRGAAAGVSVKLRNMDAAALKEYIHSAVVDEAATVLGMTEAPPLDSPLQELGIDSLGAVEFRNALSSKIGVKLPATTLFDYPTLNAIIDFLYNEVSGGAEEAAAGDEKAPSSIEVDYNDMTVEKWLKSAFGGSERYLQFLDMFEAKYPSVEAMAQETEIRLALDVCQVRDEEDFRRLYYAWDKMRSSLVDVSSFHKLSPFSVAATDYGEAIRAVEGGGKRRGKTVDPMDDIKDLTDWLQFDVNTLLPMRQPEQVRHVLLTGVTGFVGRLQLVCLLNRPGGDNLTVHCLVRANNEKHAMQRIREACIEAKVWKEEYASRIVALLGDFTKEDLGVGEDKFMELCRTIDMVHHTGGDVGLLSNYARLRATNTLALKGVLRLCTTYRLKSLHHASTLGIFPAFFACFSQDFDDRLITEDSSPDPKEMQKFFPPLRMGYPWSKWAAEQVLRKARDMGLPVCVYRLPNTFVAWRTGYTNKGDYATALTISSIEEGMFPVGASAAPFTPVDTIAEMLVELSFLERRKHWLYHLINTTVVTQAQSKAWADELGIKYYGVKIDTFLDAVKKHGPESPVFKFVPLMQHWRSYWFDCDERTEPLPIRTQNIFDELPHMAWPPVKEVFRASFQYSIKERFFSPQSNSVTIDADHALEWARKHTDGLKNFAT</sequence>
<dbReference type="InterPro" id="IPR020806">
    <property type="entry name" value="PKS_PP-bd"/>
</dbReference>